<evidence type="ECO:0000313" key="1">
    <source>
        <dbReference type="EMBL" id="KAJ1133520.1"/>
    </source>
</evidence>
<reference evidence="1" key="1">
    <citation type="journal article" date="2022" name="bioRxiv">
        <title>Sequencing and chromosome-scale assembly of the giantPleurodeles waltlgenome.</title>
        <authorList>
            <person name="Brown T."/>
            <person name="Elewa A."/>
            <person name="Iarovenko S."/>
            <person name="Subramanian E."/>
            <person name="Araus A.J."/>
            <person name="Petzold A."/>
            <person name="Susuki M."/>
            <person name="Suzuki K.-i.T."/>
            <person name="Hayashi T."/>
            <person name="Toyoda A."/>
            <person name="Oliveira C."/>
            <person name="Osipova E."/>
            <person name="Leigh N.D."/>
            <person name="Simon A."/>
            <person name="Yun M.H."/>
        </authorList>
    </citation>
    <scope>NUCLEOTIDE SEQUENCE</scope>
    <source>
        <strain evidence="1">20211129_DDA</strain>
        <tissue evidence="1">Liver</tissue>
    </source>
</reference>
<sequence length="199" mass="22654">MIYRPRNRATYVISCHPKKIRNREIHFYVMKPQKQGWRQTSDDVSPVFQEHHSCASTSVPQALLSGPPVAVSVTLVTLAPDPLPTQVLDPEAGAHQISRYMMTTANTGDDQGSPPAPLTRQQNPQREDLFASHLYTVQHLQHVPHDEDDDVKADNYFHLIMQTVVQIWILNMSVAWISLRSQPRIYLLSSQGQKVPLLW</sequence>
<accession>A0AAV7Q642</accession>
<proteinExistence type="predicted"/>
<keyword evidence="2" id="KW-1185">Reference proteome</keyword>
<gene>
    <name evidence="1" type="ORF">NDU88_000004</name>
</gene>
<evidence type="ECO:0000313" key="2">
    <source>
        <dbReference type="Proteomes" id="UP001066276"/>
    </source>
</evidence>
<dbReference type="EMBL" id="JANPWB010000010">
    <property type="protein sequence ID" value="KAJ1133520.1"/>
    <property type="molecule type" value="Genomic_DNA"/>
</dbReference>
<protein>
    <submittedName>
        <fullName evidence="1">Uncharacterized protein</fullName>
    </submittedName>
</protein>
<dbReference type="AlphaFoldDB" id="A0AAV7Q642"/>
<dbReference type="Proteomes" id="UP001066276">
    <property type="component" value="Chromosome 6"/>
</dbReference>
<comment type="caution">
    <text evidence="1">The sequence shown here is derived from an EMBL/GenBank/DDBJ whole genome shotgun (WGS) entry which is preliminary data.</text>
</comment>
<organism evidence="1 2">
    <name type="scientific">Pleurodeles waltl</name>
    <name type="common">Iberian ribbed newt</name>
    <dbReference type="NCBI Taxonomy" id="8319"/>
    <lineage>
        <taxon>Eukaryota</taxon>
        <taxon>Metazoa</taxon>
        <taxon>Chordata</taxon>
        <taxon>Craniata</taxon>
        <taxon>Vertebrata</taxon>
        <taxon>Euteleostomi</taxon>
        <taxon>Amphibia</taxon>
        <taxon>Batrachia</taxon>
        <taxon>Caudata</taxon>
        <taxon>Salamandroidea</taxon>
        <taxon>Salamandridae</taxon>
        <taxon>Pleurodelinae</taxon>
        <taxon>Pleurodeles</taxon>
    </lineage>
</organism>
<name>A0AAV7Q642_PLEWA</name>